<dbReference type="RefSeq" id="WP_225920491.1">
    <property type="nucleotide sequence ID" value="NZ_JADQDE010000018.1"/>
</dbReference>
<evidence type="ECO:0000256" key="2">
    <source>
        <dbReference type="ARBA" id="ARBA00023125"/>
    </source>
</evidence>
<sequence>MQGFGELEVVIMEQLWASPDGATVPEVHRRLSAQREIAYTTVMSTIHNLYRKGRLTRTREGRKHRYQVTASKAEHSAGLMRDALNSGGDAHAILSYFVQQMDPEDTRRLAELLAGMEEDSDL</sequence>
<evidence type="ECO:0000256" key="3">
    <source>
        <dbReference type="ARBA" id="ARBA00023163"/>
    </source>
</evidence>
<dbReference type="Proteomes" id="UP000694300">
    <property type="component" value="Unassembled WGS sequence"/>
</dbReference>
<reference evidence="4 5" key="1">
    <citation type="submission" date="2020-11" db="EMBL/GenBank/DDBJ databases">
        <title>Pseudonocardia abyssalis sp. nov. and Pseudonocardia oceani sp. nov., description and phylogenomic analysis of two novel actinomycetes isolated from the deep Southern Ocean.</title>
        <authorList>
            <person name="Parra J."/>
        </authorList>
    </citation>
    <scope>NUCLEOTIDE SEQUENCE [LARGE SCALE GENOMIC DNA]</scope>
    <source>
        <strain evidence="5">KRD185</strain>
    </source>
</reference>
<protein>
    <submittedName>
        <fullName evidence="4">BlaI/MecI/CopY family transcriptional regulator</fullName>
    </submittedName>
</protein>
<organism evidence="4 5">
    <name type="scientific">Pseudonocardia oceani</name>
    <dbReference type="NCBI Taxonomy" id="2792013"/>
    <lineage>
        <taxon>Bacteria</taxon>
        <taxon>Bacillati</taxon>
        <taxon>Actinomycetota</taxon>
        <taxon>Actinomycetes</taxon>
        <taxon>Pseudonocardiales</taxon>
        <taxon>Pseudonocardiaceae</taxon>
        <taxon>Pseudonocardia</taxon>
    </lineage>
</organism>
<name>A0ABS6U2Z4_9PSEU</name>
<evidence type="ECO:0000313" key="4">
    <source>
        <dbReference type="EMBL" id="MBW0126605.1"/>
    </source>
</evidence>
<keyword evidence="5" id="KW-1185">Reference proteome</keyword>
<accession>A0ABS6U2Z4</accession>
<dbReference type="Pfam" id="PF03965">
    <property type="entry name" value="Penicillinase_R"/>
    <property type="match status" value="1"/>
</dbReference>
<dbReference type="InterPro" id="IPR005650">
    <property type="entry name" value="BlaI_family"/>
</dbReference>
<evidence type="ECO:0000256" key="1">
    <source>
        <dbReference type="ARBA" id="ARBA00023015"/>
    </source>
</evidence>
<comment type="caution">
    <text evidence="4">The sequence shown here is derived from an EMBL/GenBank/DDBJ whole genome shotgun (WGS) entry which is preliminary data.</text>
</comment>
<keyword evidence="1" id="KW-0805">Transcription regulation</keyword>
<dbReference type="EMBL" id="JADQDF010000001">
    <property type="protein sequence ID" value="MBW0126605.1"/>
    <property type="molecule type" value="Genomic_DNA"/>
</dbReference>
<proteinExistence type="predicted"/>
<keyword evidence="3" id="KW-0804">Transcription</keyword>
<keyword evidence="2" id="KW-0238">DNA-binding</keyword>
<gene>
    <name evidence="4" type="ORF">I4I82_02725</name>
</gene>
<evidence type="ECO:0000313" key="5">
    <source>
        <dbReference type="Proteomes" id="UP000694300"/>
    </source>
</evidence>